<keyword evidence="3" id="KW-0238">DNA-binding</keyword>
<dbReference type="SMART" id="SM00774">
    <property type="entry name" value="WRKY"/>
    <property type="match status" value="1"/>
</dbReference>
<proteinExistence type="inferred from homology"/>
<feature type="domain" description="WRKY" evidence="8">
    <location>
        <begin position="111"/>
        <end position="174"/>
    </location>
</feature>
<keyword evidence="2" id="KW-0805">Transcription regulation</keyword>
<dbReference type="Pfam" id="PF03106">
    <property type="entry name" value="WRKY"/>
    <property type="match status" value="1"/>
</dbReference>
<protein>
    <submittedName>
        <fullName evidence="9">WRKY transcription factor 41</fullName>
    </submittedName>
</protein>
<dbReference type="GO" id="GO:0003700">
    <property type="term" value="F:DNA-binding transcription factor activity"/>
    <property type="evidence" value="ECO:0007669"/>
    <property type="project" value="InterPro"/>
</dbReference>
<evidence type="ECO:0000313" key="10">
    <source>
        <dbReference type="Proteomes" id="UP001418222"/>
    </source>
</evidence>
<dbReference type="SUPFAM" id="SSF118290">
    <property type="entry name" value="WRKY DNA-binding domain"/>
    <property type="match status" value="1"/>
</dbReference>
<dbReference type="GO" id="GO:0010193">
    <property type="term" value="P:response to ozone"/>
    <property type="evidence" value="ECO:0007669"/>
    <property type="project" value="UniProtKB-ARBA"/>
</dbReference>
<keyword evidence="10" id="KW-1185">Reference proteome</keyword>
<evidence type="ECO:0000256" key="7">
    <source>
        <dbReference type="SAM" id="MobiDB-lite"/>
    </source>
</evidence>
<sequence>MEMNISELIDVLTQGTSHAMALESHLNHPFFSPESCKLSLRQLQSALATAIGMTKIMEQGRLLPPLPQDSDSPTSDCSGRTFKEQERRERCKKRKALPRWSRQMRACSGSAMEGPIDDGHSWRKYGQKDILGTKFPRGYYRCTYRNTHGCDATKQVQRSNEDPSIFHITYRGDHTCNHGLQNDSLLSPKAEQLQEQQLLEIFRTGLRVKTEGLGSDERKLEPSPSFSFPPMPASCINPDNNNNVLCSASMPENHMGCDSEITAFSATTSATSSPMAGMDFEWEQLLFDGLIPFEFC</sequence>
<dbReference type="PROSITE" id="PS50811">
    <property type="entry name" value="WRKY"/>
    <property type="match status" value="1"/>
</dbReference>
<dbReference type="InterPro" id="IPR036576">
    <property type="entry name" value="WRKY_dom_sf"/>
</dbReference>
<evidence type="ECO:0000256" key="1">
    <source>
        <dbReference type="ARBA" id="ARBA00004123"/>
    </source>
</evidence>
<dbReference type="EMBL" id="JBBWWQ010000009">
    <property type="protein sequence ID" value="KAK8939278.1"/>
    <property type="molecule type" value="Genomic_DNA"/>
</dbReference>
<evidence type="ECO:0000259" key="8">
    <source>
        <dbReference type="PROSITE" id="PS50811"/>
    </source>
</evidence>
<dbReference type="InterPro" id="IPR003657">
    <property type="entry name" value="WRKY_dom"/>
</dbReference>
<keyword evidence="5" id="KW-0539">Nucleus</keyword>
<reference evidence="9 10" key="1">
    <citation type="journal article" date="2022" name="Nat. Plants">
        <title>Genomes of leafy and leafless Platanthera orchids illuminate the evolution of mycoheterotrophy.</title>
        <authorList>
            <person name="Li M.H."/>
            <person name="Liu K.W."/>
            <person name="Li Z."/>
            <person name="Lu H.C."/>
            <person name="Ye Q.L."/>
            <person name="Zhang D."/>
            <person name="Wang J.Y."/>
            <person name="Li Y.F."/>
            <person name="Zhong Z.M."/>
            <person name="Liu X."/>
            <person name="Yu X."/>
            <person name="Liu D.K."/>
            <person name="Tu X.D."/>
            <person name="Liu B."/>
            <person name="Hao Y."/>
            <person name="Liao X.Y."/>
            <person name="Jiang Y.T."/>
            <person name="Sun W.H."/>
            <person name="Chen J."/>
            <person name="Chen Y.Q."/>
            <person name="Ai Y."/>
            <person name="Zhai J.W."/>
            <person name="Wu S.S."/>
            <person name="Zhou Z."/>
            <person name="Hsiao Y.Y."/>
            <person name="Wu W.L."/>
            <person name="Chen Y.Y."/>
            <person name="Lin Y.F."/>
            <person name="Hsu J.L."/>
            <person name="Li C.Y."/>
            <person name="Wang Z.W."/>
            <person name="Zhao X."/>
            <person name="Zhong W.Y."/>
            <person name="Ma X.K."/>
            <person name="Ma L."/>
            <person name="Huang J."/>
            <person name="Chen G.Z."/>
            <person name="Huang M.Z."/>
            <person name="Huang L."/>
            <person name="Peng D.H."/>
            <person name="Luo Y.B."/>
            <person name="Zou S.Q."/>
            <person name="Chen S.P."/>
            <person name="Lan S."/>
            <person name="Tsai W.C."/>
            <person name="Van de Peer Y."/>
            <person name="Liu Z.J."/>
        </authorList>
    </citation>
    <scope>NUCLEOTIDE SEQUENCE [LARGE SCALE GENOMIC DNA]</scope>
    <source>
        <strain evidence="9">Lor287</strain>
    </source>
</reference>
<dbReference type="Proteomes" id="UP001418222">
    <property type="component" value="Unassembled WGS sequence"/>
</dbReference>
<gene>
    <name evidence="9" type="primary">WRKY41</name>
    <name evidence="9" type="ORF">KSP39_PZI011158</name>
</gene>
<keyword evidence="4" id="KW-0804">Transcription</keyword>
<evidence type="ECO:0000256" key="4">
    <source>
        <dbReference type="ARBA" id="ARBA00023163"/>
    </source>
</evidence>
<organism evidence="9 10">
    <name type="scientific">Platanthera zijinensis</name>
    <dbReference type="NCBI Taxonomy" id="2320716"/>
    <lineage>
        <taxon>Eukaryota</taxon>
        <taxon>Viridiplantae</taxon>
        <taxon>Streptophyta</taxon>
        <taxon>Embryophyta</taxon>
        <taxon>Tracheophyta</taxon>
        <taxon>Spermatophyta</taxon>
        <taxon>Magnoliopsida</taxon>
        <taxon>Liliopsida</taxon>
        <taxon>Asparagales</taxon>
        <taxon>Orchidaceae</taxon>
        <taxon>Orchidoideae</taxon>
        <taxon>Orchideae</taxon>
        <taxon>Orchidinae</taxon>
        <taxon>Platanthera</taxon>
    </lineage>
</organism>
<comment type="similarity">
    <text evidence="6">Belongs to the WRKY group III family.</text>
</comment>
<comment type="subcellular location">
    <subcellularLocation>
        <location evidence="1">Nucleus</location>
    </subcellularLocation>
</comment>
<evidence type="ECO:0000313" key="9">
    <source>
        <dbReference type="EMBL" id="KAK8939278.1"/>
    </source>
</evidence>
<dbReference type="AlphaFoldDB" id="A0AAP0BHN5"/>
<dbReference type="InterPro" id="IPR044810">
    <property type="entry name" value="WRKY_plant"/>
</dbReference>
<comment type="caution">
    <text evidence="9">The sequence shown here is derived from an EMBL/GenBank/DDBJ whole genome shotgun (WGS) entry which is preliminary data.</text>
</comment>
<dbReference type="GO" id="GO:0005634">
    <property type="term" value="C:nucleus"/>
    <property type="evidence" value="ECO:0007669"/>
    <property type="project" value="UniProtKB-SubCell"/>
</dbReference>
<name>A0AAP0BHN5_9ASPA</name>
<accession>A0AAP0BHN5</accession>
<dbReference type="Gene3D" id="2.20.25.80">
    <property type="entry name" value="WRKY domain"/>
    <property type="match status" value="1"/>
</dbReference>
<dbReference type="PANTHER" id="PTHR32096:SF146">
    <property type="entry name" value="WRKY TRANSCRIPTION FACTOR 19-RELATED"/>
    <property type="match status" value="1"/>
</dbReference>
<dbReference type="FunFam" id="2.20.25.80:FF:000009">
    <property type="entry name" value="WRKY transcription factor 53"/>
    <property type="match status" value="1"/>
</dbReference>
<dbReference type="PANTHER" id="PTHR32096">
    <property type="entry name" value="WRKY TRANSCRIPTION FACTOR 30-RELATED-RELATED"/>
    <property type="match status" value="1"/>
</dbReference>
<dbReference type="GO" id="GO:0042542">
    <property type="term" value="P:response to hydrogen peroxide"/>
    <property type="evidence" value="ECO:0007669"/>
    <property type="project" value="UniProtKB-ARBA"/>
</dbReference>
<evidence type="ECO:0000256" key="2">
    <source>
        <dbReference type="ARBA" id="ARBA00023015"/>
    </source>
</evidence>
<dbReference type="GO" id="GO:0000976">
    <property type="term" value="F:transcription cis-regulatory region binding"/>
    <property type="evidence" value="ECO:0007669"/>
    <property type="project" value="TreeGrafter"/>
</dbReference>
<dbReference type="GO" id="GO:0009751">
    <property type="term" value="P:response to salicylic acid"/>
    <property type="evidence" value="ECO:0007669"/>
    <property type="project" value="UniProtKB-ARBA"/>
</dbReference>
<evidence type="ECO:0000256" key="6">
    <source>
        <dbReference type="ARBA" id="ARBA00060850"/>
    </source>
</evidence>
<evidence type="ECO:0000256" key="3">
    <source>
        <dbReference type="ARBA" id="ARBA00023125"/>
    </source>
</evidence>
<feature type="region of interest" description="Disordered" evidence="7">
    <location>
        <begin position="62"/>
        <end position="95"/>
    </location>
</feature>
<dbReference type="GO" id="GO:0010150">
    <property type="term" value="P:leaf senescence"/>
    <property type="evidence" value="ECO:0007669"/>
    <property type="project" value="UniProtKB-ARBA"/>
</dbReference>
<evidence type="ECO:0000256" key="5">
    <source>
        <dbReference type="ARBA" id="ARBA00023242"/>
    </source>
</evidence>